<comment type="caution">
    <text evidence="2">The sequence shown here is derived from an EMBL/GenBank/DDBJ whole genome shotgun (WGS) entry which is preliminary data.</text>
</comment>
<protein>
    <submittedName>
        <fullName evidence="2">Uncharacterized protein</fullName>
    </submittedName>
</protein>
<reference evidence="2 3" key="1">
    <citation type="submission" date="2019-10" db="EMBL/GenBank/DDBJ databases">
        <title>Whole genome shotgun sequence of Acrocarpospora pleiomorpha NBRC 16267.</title>
        <authorList>
            <person name="Ichikawa N."/>
            <person name="Kimura A."/>
            <person name="Kitahashi Y."/>
            <person name="Komaki H."/>
            <person name="Oguchi A."/>
        </authorList>
    </citation>
    <scope>NUCLEOTIDE SEQUENCE [LARGE SCALE GENOMIC DNA]</scope>
    <source>
        <strain evidence="2 3">NBRC 16267</strain>
    </source>
</reference>
<feature type="transmembrane region" description="Helical" evidence="1">
    <location>
        <begin position="181"/>
        <end position="204"/>
    </location>
</feature>
<keyword evidence="1" id="KW-1133">Transmembrane helix</keyword>
<accession>A0A5M3XUC6</accession>
<evidence type="ECO:0000313" key="3">
    <source>
        <dbReference type="Proteomes" id="UP000377595"/>
    </source>
</evidence>
<proteinExistence type="predicted"/>
<dbReference type="Proteomes" id="UP000377595">
    <property type="component" value="Unassembled WGS sequence"/>
</dbReference>
<gene>
    <name evidence="2" type="ORF">Aple_073890</name>
</gene>
<name>A0A5M3XUC6_9ACTN</name>
<feature type="transmembrane region" description="Helical" evidence="1">
    <location>
        <begin position="66"/>
        <end position="84"/>
    </location>
</feature>
<evidence type="ECO:0000256" key="1">
    <source>
        <dbReference type="SAM" id="Phobius"/>
    </source>
</evidence>
<dbReference type="EMBL" id="BLAF01000052">
    <property type="protein sequence ID" value="GES24490.1"/>
    <property type="molecule type" value="Genomic_DNA"/>
</dbReference>
<organism evidence="2 3">
    <name type="scientific">Acrocarpospora pleiomorpha</name>
    <dbReference type="NCBI Taxonomy" id="90975"/>
    <lineage>
        <taxon>Bacteria</taxon>
        <taxon>Bacillati</taxon>
        <taxon>Actinomycetota</taxon>
        <taxon>Actinomycetes</taxon>
        <taxon>Streptosporangiales</taxon>
        <taxon>Streptosporangiaceae</taxon>
        <taxon>Acrocarpospora</taxon>
    </lineage>
</organism>
<feature type="transmembrane region" description="Helical" evidence="1">
    <location>
        <begin position="242"/>
        <end position="261"/>
    </location>
</feature>
<sequence>MISSLLAAVLPLVLIGLALAARRAEKTRYRRLTRAGAWAGSLTAITYGYSSAMFSALCPEDGSFEWLAEVALYSLVVACVLMAGRSHLRALPHDPGRRSSGPDWMIWLALIVTILPTIVNSTRAGVVWIGAERVPPGLYEFLDREGLVPLLAFVELIVAIGTIAVLVFLSRGRTVTRVTVTSLGIAALVGLIFSPPLVGVIASLTDHLAVVPADISWRTRDPVFARHLRSLLSTPSSEELPSISPLWFSISFAIAGALLLIRDRRLARPLGDHSVLGSSAG</sequence>
<feature type="transmembrane region" description="Helical" evidence="1">
    <location>
        <begin position="150"/>
        <end position="169"/>
    </location>
</feature>
<feature type="transmembrane region" description="Helical" evidence="1">
    <location>
        <begin position="105"/>
        <end position="130"/>
    </location>
</feature>
<keyword evidence="1" id="KW-0472">Membrane</keyword>
<dbReference type="RefSeq" id="WP_155349323.1">
    <property type="nucleotide sequence ID" value="NZ_BAAAHM010000040.1"/>
</dbReference>
<dbReference type="AlphaFoldDB" id="A0A5M3XUC6"/>
<keyword evidence="1" id="KW-0812">Transmembrane</keyword>
<keyword evidence="3" id="KW-1185">Reference proteome</keyword>
<evidence type="ECO:0000313" key="2">
    <source>
        <dbReference type="EMBL" id="GES24490.1"/>
    </source>
</evidence>